<evidence type="ECO:0000259" key="1">
    <source>
        <dbReference type="Pfam" id="PF18796"/>
    </source>
</evidence>
<comment type="caution">
    <text evidence="2">The sequence shown here is derived from an EMBL/GenBank/DDBJ whole genome shotgun (WGS) entry which is preliminary data.</text>
</comment>
<dbReference type="InterPro" id="IPR041047">
    <property type="entry name" value="LPD1"/>
</dbReference>
<evidence type="ECO:0000313" key="2">
    <source>
        <dbReference type="EMBL" id="EDT15895.1"/>
    </source>
</evidence>
<dbReference type="EMBL" id="ABDW01000006">
    <property type="protein sequence ID" value="EDT15895.1"/>
    <property type="molecule type" value="Genomic_DNA"/>
</dbReference>
<gene>
    <name evidence="2" type="ORF">AC3_A0254</name>
</gene>
<dbReference type="Gene3D" id="3.40.390.10">
    <property type="entry name" value="Collagenase (Catalytic Domain)"/>
    <property type="match status" value="1"/>
</dbReference>
<sequence length="598" mass="69527">MNSMKTLNEQISKLKEENLRKERVESLKKKESEFKAPKKRVSPVDLSKIKLIPNDVEKSYTKLLDKYSNYFNDKINEYLFNNSKKLRSMDSNDLNKMINSMLDTKFTIDCYPSANNKSLLTPITNWLKKSNKNLPLTTDDVSVLYFDIFNTQGNGQTIVVPIGDFKISKASRKNRYFVGGKSGCSVLSLQDTLAFIHLIDKTQNILNSVLDELQEQESIEPVFVFASPYDRERVLSLENFNERKYKFSFPYYYDGACHLIVEAFSLLIEREYNAKLLDDYNKDLKSEYAKSFQDKKTITLKVKQIMTESYFNQYFNPFEIDQDTDLIKFKQVEQEFLKLKEHFDFKEIFKDNTPALRFRRLGQHKALGLYYPLYNCICVDITSPKSFFHEVGHCIDFTTEKSNITLSSKLNFANIIRTYRNLYNQSLDKLGDEPLGKYLKNKKSYFFTPTEIFARSFEIYLAKVKGIESSFLKAEFPLNGGYVVSDKYMKELTEYFNDLINKLDLNIPENISTLLIKEEINKLTIPLLNNIKEEKENLEVVDNEKMLIEEDSKELSIAPANPSKTSSQDTGFSKSSYSVKFVKLTTKKNKGQLSISFI</sequence>
<dbReference type="Pfam" id="PF18796">
    <property type="entry name" value="LPD1"/>
    <property type="match status" value="1"/>
</dbReference>
<evidence type="ECO:0000313" key="3">
    <source>
        <dbReference type="Proteomes" id="UP000005337"/>
    </source>
</evidence>
<organism evidence="2 3">
    <name type="scientific">Clostridium perfringens E str. JGS1987</name>
    <dbReference type="NCBI Taxonomy" id="451755"/>
    <lineage>
        <taxon>Bacteria</taxon>
        <taxon>Bacillati</taxon>
        <taxon>Bacillota</taxon>
        <taxon>Clostridia</taxon>
        <taxon>Eubacteriales</taxon>
        <taxon>Clostridiaceae</taxon>
        <taxon>Clostridium</taxon>
    </lineage>
</organism>
<dbReference type="AlphaFoldDB" id="B1BRC1"/>
<accession>B1BRC1</accession>
<dbReference type="InterPro" id="IPR024079">
    <property type="entry name" value="MetalloPept_cat_dom_sf"/>
</dbReference>
<reference evidence="2 3" key="1">
    <citation type="submission" date="2007-07" db="EMBL/GenBank/DDBJ databases">
        <title>Annotation of Clostridium perfringens E str. JGS1987.</title>
        <authorList>
            <person name="Paulsen I."/>
            <person name="Sebastian Y."/>
        </authorList>
    </citation>
    <scope>NUCLEOTIDE SEQUENCE [LARGE SCALE GENOMIC DNA]</scope>
    <source>
        <strain evidence="3">E str. JGS1987</strain>
    </source>
</reference>
<dbReference type="Proteomes" id="UP000005337">
    <property type="component" value="Unassembled WGS sequence"/>
</dbReference>
<protein>
    <recommendedName>
        <fullName evidence="1">Large polyvalent protein-associated domain-containing protein</fullName>
    </recommendedName>
</protein>
<feature type="domain" description="Large polyvalent protein-associated" evidence="1">
    <location>
        <begin position="440"/>
        <end position="502"/>
    </location>
</feature>
<name>B1BRC1_CLOPF</name>
<proteinExistence type="predicted"/>
<dbReference type="GO" id="GO:0008237">
    <property type="term" value="F:metallopeptidase activity"/>
    <property type="evidence" value="ECO:0007669"/>
    <property type="project" value="InterPro"/>
</dbReference>